<dbReference type="InterPro" id="IPR036188">
    <property type="entry name" value="FAD/NAD-bd_sf"/>
</dbReference>
<sequence>MDLHTGSLLWPNTFPEFPVYPVLESDIECEVLIIGGGSAGALMAYELTQHGVDTVLIDKRNISGGTSCANTGLLQFASDKHLTACMHTYGVDKGIRLYQLCKDAINELEQITSMLEIDSKFVRRSSLYFSSCQEHLPLLKAEFAALIELGIDAIYLEEEQISKLYSFRKSGAILSNNDAEVNPFRMVHALIHHANQKGMRVYEQTEVLRQSYKQNTIIFHLKNQRTIRARKAIFATGYETQSFKKNPNAVMSSSYVLATQPLSEFPGWPDRCLIWETARPYLYIRTTLDNRIIIGGLDEATKIPAERDARLLHKKDLLLLEIQKLFPGLPALKAEHYWAATFGGTHDGFPMFGPQAGYPHCYFILGYGGNGTVYNKIAAKIIAGLILNGSHPDAELFRFDRSPSSGV</sequence>
<dbReference type="Gene3D" id="3.50.50.60">
    <property type="entry name" value="FAD/NAD(P)-binding domain"/>
    <property type="match status" value="1"/>
</dbReference>
<gene>
    <name evidence="2" type="ORF">GK047_09005</name>
</gene>
<evidence type="ECO:0000313" key="2">
    <source>
        <dbReference type="EMBL" id="NEW06147.1"/>
    </source>
</evidence>
<dbReference type="Pfam" id="PF01266">
    <property type="entry name" value="DAO"/>
    <property type="match status" value="1"/>
</dbReference>
<dbReference type="GO" id="GO:0005737">
    <property type="term" value="C:cytoplasm"/>
    <property type="evidence" value="ECO:0007669"/>
    <property type="project" value="TreeGrafter"/>
</dbReference>
<feature type="domain" description="FAD dependent oxidoreductase" evidence="1">
    <location>
        <begin position="31"/>
        <end position="383"/>
    </location>
</feature>
<dbReference type="Gene3D" id="3.30.9.10">
    <property type="entry name" value="D-Amino Acid Oxidase, subunit A, domain 2"/>
    <property type="match status" value="1"/>
</dbReference>
<dbReference type="PANTHER" id="PTHR13847:SF201">
    <property type="entry name" value="PUTATIBE OXIDOREDUCTASE"/>
    <property type="match status" value="1"/>
</dbReference>
<evidence type="ECO:0000259" key="1">
    <source>
        <dbReference type="Pfam" id="PF01266"/>
    </source>
</evidence>
<organism evidence="2">
    <name type="scientific">Paenibacillus sp. SYP-B3998</name>
    <dbReference type="NCBI Taxonomy" id="2678564"/>
    <lineage>
        <taxon>Bacteria</taxon>
        <taxon>Bacillati</taxon>
        <taxon>Bacillota</taxon>
        <taxon>Bacilli</taxon>
        <taxon>Bacillales</taxon>
        <taxon>Paenibacillaceae</taxon>
        <taxon>Paenibacillus</taxon>
    </lineage>
</organism>
<dbReference type="PANTHER" id="PTHR13847">
    <property type="entry name" value="SARCOSINE DEHYDROGENASE-RELATED"/>
    <property type="match status" value="1"/>
</dbReference>
<comment type="caution">
    <text evidence="2">The sequence shown here is derived from an EMBL/GenBank/DDBJ whole genome shotgun (WGS) entry which is preliminary data.</text>
</comment>
<dbReference type="SUPFAM" id="SSF51905">
    <property type="entry name" value="FAD/NAD(P)-binding domain"/>
    <property type="match status" value="1"/>
</dbReference>
<accession>A0A6G3ZXL1</accession>
<name>A0A6G3ZXL1_9BACL</name>
<dbReference type="InterPro" id="IPR006076">
    <property type="entry name" value="FAD-dep_OxRdtase"/>
</dbReference>
<reference evidence="2" key="1">
    <citation type="submission" date="2020-02" db="EMBL/GenBank/DDBJ databases">
        <authorList>
            <person name="Shen X.-R."/>
            <person name="Zhang Y.-X."/>
        </authorList>
    </citation>
    <scope>NUCLEOTIDE SEQUENCE</scope>
    <source>
        <strain evidence="2">SYP-B3998</strain>
    </source>
</reference>
<dbReference type="EMBL" id="JAAIKC010000002">
    <property type="protein sequence ID" value="NEW06147.1"/>
    <property type="molecule type" value="Genomic_DNA"/>
</dbReference>
<proteinExistence type="predicted"/>
<dbReference type="RefSeq" id="WP_163944432.1">
    <property type="nucleotide sequence ID" value="NZ_JAAIKC010000002.1"/>
</dbReference>
<dbReference type="AlphaFoldDB" id="A0A6G3ZXL1"/>
<protein>
    <submittedName>
        <fullName evidence="2">FAD-binding oxidoreductase</fullName>
    </submittedName>
</protein>